<comment type="caution">
    <text evidence="3">The sequence shown here is derived from an EMBL/GenBank/DDBJ whole genome shotgun (WGS) entry which is preliminary data.</text>
</comment>
<dbReference type="Proteomes" id="UP001219518">
    <property type="component" value="Unassembled WGS sequence"/>
</dbReference>
<accession>A0AAE1H8R3</accession>
<feature type="domain" description="DUF7041" evidence="2">
    <location>
        <begin position="42"/>
        <end position="124"/>
    </location>
</feature>
<feature type="region of interest" description="Disordered" evidence="1">
    <location>
        <begin position="494"/>
        <end position="557"/>
    </location>
</feature>
<reference evidence="3" key="1">
    <citation type="submission" date="2021-07" db="EMBL/GenBank/DDBJ databases">
        <authorList>
            <person name="Catto M.A."/>
            <person name="Jacobson A."/>
            <person name="Kennedy G."/>
            <person name="Labadie P."/>
            <person name="Hunt B.G."/>
            <person name="Srinivasan R."/>
        </authorList>
    </citation>
    <scope>NUCLEOTIDE SEQUENCE</scope>
    <source>
        <strain evidence="3">PL_HMW_Pooled</strain>
        <tissue evidence="3">Head</tissue>
    </source>
</reference>
<feature type="compositionally biased region" description="Low complexity" evidence="1">
    <location>
        <begin position="524"/>
        <end position="546"/>
    </location>
</feature>
<gene>
    <name evidence="3" type="ORF">KUF71_025985</name>
</gene>
<dbReference type="AlphaFoldDB" id="A0AAE1H8R3"/>
<sequence length="589" mass="65212">MEAEALQQQLDQLRLQNEDLQRRLQQTPEGPPAAVSRISVKLPPFWRDRPTLWFSQVEAQFSLAGITQEATKYAYVVSHLDEKYANEVDDIITSPPAENPYTTLKTALIKRVSLPEDQRIKQLLIDEDIGDRKPSQYLRHLRSLAGPAFGQDKLLRTIWLQRLPINAQAILQTQPATASLDDLAEVADKIVAVQPTPAPAVHAVASKAPPEQLDNQLTELRDLISSMQSELQALRSSQSRDSRPRDRPRSPSPRPRFSHNNTVCWYHSRFGANSKKCQAPCNYQGNAPGSQDRTTNIKYLADCGSDVCCWPKRFLKDNRPRVPFALEAANDSTIATYGTLHVTPDLGLQRKFSWNFLVADVNMPILGSDFLAYYGLLPDCRNKRLIDSTTGRSVAGESSSIHQLSVRVASMPQSTPFSNILADHAKPHQFVFQDLDSCSHAFLRDDAVRKRLQQPYTGPHPVAQRDDKTITILANNAERRVSIDRVKPAYIIQDDAAPGPDSARGASSTSSPPPSTTMDSAGGSAPASNVPSSTSTPAASQSRSRSNQTINNADRPAYTTRYGRRIAAAGMLTALDRTKQEKGLLWIYA</sequence>
<keyword evidence="4" id="KW-1185">Reference proteome</keyword>
<evidence type="ECO:0000313" key="3">
    <source>
        <dbReference type="EMBL" id="KAK3916919.1"/>
    </source>
</evidence>
<dbReference type="PANTHER" id="PTHR33327:SF3">
    <property type="entry name" value="RNA-DIRECTED DNA POLYMERASE"/>
    <property type="match status" value="1"/>
</dbReference>
<proteinExistence type="predicted"/>
<protein>
    <submittedName>
        <fullName evidence="3">Myosin-3</fullName>
    </submittedName>
</protein>
<feature type="compositionally biased region" description="Basic and acidic residues" evidence="1">
    <location>
        <begin position="238"/>
        <end position="249"/>
    </location>
</feature>
<evidence type="ECO:0000313" key="4">
    <source>
        <dbReference type="Proteomes" id="UP001219518"/>
    </source>
</evidence>
<name>A0AAE1H8R3_9NEOP</name>
<dbReference type="EMBL" id="JAHWGI010000640">
    <property type="protein sequence ID" value="KAK3916919.1"/>
    <property type="molecule type" value="Genomic_DNA"/>
</dbReference>
<dbReference type="InterPro" id="IPR055469">
    <property type="entry name" value="DUF7041"/>
</dbReference>
<organism evidence="3 4">
    <name type="scientific">Frankliniella fusca</name>
    <dbReference type="NCBI Taxonomy" id="407009"/>
    <lineage>
        <taxon>Eukaryota</taxon>
        <taxon>Metazoa</taxon>
        <taxon>Ecdysozoa</taxon>
        <taxon>Arthropoda</taxon>
        <taxon>Hexapoda</taxon>
        <taxon>Insecta</taxon>
        <taxon>Pterygota</taxon>
        <taxon>Neoptera</taxon>
        <taxon>Paraneoptera</taxon>
        <taxon>Thysanoptera</taxon>
        <taxon>Terebrantia</taxon>
        <taxon>Thripoidea</taxon>
        <taxon>Thripidae</taxon>
        <taxon>Frankliniella</taxon>
    </lineage>
</organism>
<dbReference type="PANTHER" id="PTHR33327">
    <property type="entry name" value="ENDONUCLEASE"/>
    <property type="match status" value="1"/>
</dbReference>
<reference evidence="3" key="2">
    <citation type="journal article" date="2023" name="BMC Genomics">
        <title>Pest status, molecular evolution, and epigenetic factors derived from the genome assembly of Frankliniella fusca, a thysanopteran phytovirus vector.</title>
        <authorList>
            <person name="Catto M.A."/>
            <person name="Labadie P.E."/>
            <person name="Jacobson A.L."/>
            <person name="Kennedy G.G."/>
            <person name="Srinivasan R."/>
            <person name="Hunt B.G."/>
        </authorList>
    </citation>
    <scope>NUCLEOTIDE SEQUENCE</scope>
    <source>
        <strain evidence="3">PL_HMW_Pooled</strain>
    </source>
</reference>
<evidence type="ECO:0000256" key="1">
    <source>
        <dbReference type="SAM" id="MobiDB-lite"/>
    </source>
</evidence>
<dbReference type="Pfam" id="PF23055">
    <property type="entry name" value="DUF7041"/>
    <property type="match status" value="1"/>
</dbReference>
<feature type="region of interest" description="Disordered" evidence="1">
    <location>
        <begin position="231"/>
        <end position="258"/>
    </location>
</feature>
<evidence type="ECO:0000259" key="2">
    <source>
        <dbReference type="Pfam" id="PF23055"/>
    </source>
</evidence>